<dbReference type="Pfam" id="PF05609">
    <property type="entry name" value="LAP1_C"/>
    <property type="match status" value="1"/>
</dbReference>
<reference evidence="12" key="1">
    <citation type="submission" date="2021-01" db="EMBL/GenBank/DDBJ databases">
        <authorList>
            <person name="Zahm M."/>
            <person name="Roques C."/>
            <person name="Cabau C."/>
            <person name="Klopp C."/>
            <person name="Donnadieu C."/>
            <person name="Jouanno E."/>
            <person name="Lampietro C."/>
            <person name="Louis A."/>
            <person name="Herpin A."/>
            <person name="Echchiki A."/>
            <person name="Berthelot C."/>
            <person name="Parey E."/>
            <person name="Roest-Crollius H."/>
            <person name="Braasch I."/>
            <person name="Postlethwait J."/>
            <person name="Bobe J."/>
            <person name="Montfort J."/>
            <person name="Bouchez O."/>
            <person name="Begum T."/>
            <person name="Mejri S."/>
            <person name="Adams A."/>
            <person name="Chen W.-J."/>
            <person name="Guiguen Y."/>
        </authorList>
    </citation>
    <scope>NUCLEOTIDE SEQUENCE</scope>
    <source>
        <tissue evidence="12">Blood</tissue>
    </source>
</reference>
<keyword evidence="13" id="KW-1185">Reference proteome</keyword>
<dbReference type="InterPro" id="IPR046753">
    <property type="entry name" value="TOIP1/2_C"/>
</dbReference>
<dbReference type="Proteomes" id="UP000829720">
    <property type="component" value="Unassembled WGS sequence"/>
</dbReference>
<comment type="subcellular location">
    <subcellularLocation>
        <location evidence="9">Endomembrane system</location>
        <topology evidence="9">Single-pass membrane protein</topology>
    </subcellularLocation>
    <subcellularLocation>
        <location evidence="1">Nucleus envelope</location>
    </subcellularLocation>
</comment>
<keyword evidence="5" id="KW-1133">Transmembrane helix</keyword>
<dbReference type="GO" id="GO:0001671">
    <property type="term" value="F:ATPase activator activity"/>
    <property type="evidence" value="ECO:0007669"/>
    <property type="project" value="InterPro"/>
</dbReference>
<gene>
    <name evidence="12" type="ORF">AGOR_G00144060</name>
</gene>
<evidence type="ECO:0000256" key="10">
    <source>
        <dbReference type="SAM" id="MobiDB-lite"/>
    </source>
</evidence>
<keyword evidence="8" id="KW-0539">Nucleus</keyword>
<accession>A0A8T3D628</accession>
<evidence type="ECO:0000256" key="6">
    <source>
        <dbReference type="ARBA" id="ARBA00023136"/>
    </source>
</evidence>
<evidence type="ECO:0000256" key="9">
    <source>
        <dbReference type="ARBA" id="ARBA00037847"/>
    </source>
</evidence>
<feature type="compositionally biased region" description="Acidic residues" evidence="10">
    <location>
        <begin position="82"/>
        <end position="120"/>
    </location>
</feature>
<comment type="caution">
    <text evidence="12">The sequence shown here is derived from an EMBL/GenBank/DDBJ whole genome shotgun (WGS) entry which is preliminary data.</text>
</comment>
<evidence type="ECO:0000259" key="11">
    <source>
        <dbReference type="Pfam" id="PF05609"/>
    </source>
</evidence>
<keyword evidence="4" id="KW-0812">Transmembrane</keyword>
<comment type="similarity">
    <text evidence="2">Belongs to the TOR1AIP family.</text>
</comment>
<evidence type="ECO:0000256" key="8">
    <source>
        <dbReference type="ARBA" id="ARBA00023242"/>
    </source>
</evidence>
<feature type="region of interest" description="Disordered" evidence="10">
    <location>
        <begin position="26"/>
        <end position="132"/>
    </location>
</feature>
<protein>
    <recommendedName>
        <fullName evidence="11">Torsin-1A-interacting protein 1/2 AAA+ activator domain-containing protein</fullName>
    </recommendedName>
</protein>
<organism evidence="12 13">
    <name type="scientific">Albula goreensis</name>
    <dbReference type="NCBI Taxonomy" id="1534307"/>
    <lineage>
        <taxon>Eukaryota</taxon>
        <taxon>Metazoa</taxon>
        <taxon>Chordata</taxon>
        <taxon>Craniata</taxon>
        <taxon>Vertebrata</taxon>
        <taxon>Euteleostomi</taxon>
        <taxon>Actinopterygii</taxon>
        <taxon>Neopterygii</taxon>
        <taxon>Teleostei</taxon>
        <taxon>Albuliformes</taxon>
        <taxon>Albulidae</taxon>
        <taxon>Albula</taxon>
    </lineage>
</organism>
<dbReference type="GO" id="GO:0016020">
    <property type="term" value="C:membrane"/>
    <property type="evidence" value="ECO:0007669"/>
    <property type="project" value="TreeGrafter"/>
</dbReference>
<dbReference type="EMBL" id="JAERUA010000013">
    <property type="protein sequence ID" value="KAI1891462.1"/>
    <property type="molecule type" value="Genomic_DNA"/>
</dbReference>
<evidence type="ECO:0000256" key="4">
    <source>
        <dbReference type="ARBA" id="ARBA00022692"/>
    </source>
</evidence>
<keyword evidence="3" id="KW-0597">Phosphoprotein</keyword>
<dbReference type="Gene3D" id="3.40.50.12190">
    <property type="match status" value="1"/>
</dbReference>
<keyword evidence="6" id="KW-0472">Membrane</keyword>
<feature type="compositionally biased region" description="Polar residues" evidence="10">
    <location>
        <begin position="44"/>
        <end position="55"/>
    </location>
</feature>
<evidence type="ECO:0000256" key="1">
    <source>
        <dbReference type="ARBA" id="ARBA00004259"/>
    </source>
</evidence>
<dbReference type="GO" id="GO:0005635">
    <property type="term" value="C:nuclear envelope"/>
    <property type="evidence" value="ECO:0007669"/>
    <property type="project" value="UniProtKB-SubCell"/>
</dbReference>
<evidence type="ECO:0000256" key="7">
    <source>
        <dbReference type="ARBA" id="ARBA00023180"/>
    </source>
</evidence>
<feature type="compositionally biased region" description="Basic and acidic residues" evidence="10">
    <location>
        <begin position="26"/>
        <end position="35"/>
    </location>
</feature>
<dbReference type="GO" id="GO:0061024">
    <property type="term" value="P:membrane organization"/>
    <property type="evidence" value="ECO:0007669"/>
    <property type="project" value="TreeGrafter"/>
</dbReference>
<dbReference type="InterPro" id="IPR038599">
    <property type="entry name" value="LAP1C-like_C_sf"/>
</dbReference>
<dbReference type="OrthoDB" id="6258998at2759"/>
<evidence type="ECO:0000313" key="12">
    <source>
        <dbReference type="EMBL" id="KAI1891462.1"/>
    </source>
</evidence>
<evidence type="ECO:0000256" key="2">
    <source>
        <dbReference type="ARBA" id="ARBA00007860"/>
    </source>
</evidence>
<evidence type="ECO:0000256" key="3">
    <source>
        <dbReference type="ARBA" id="ARBA00022553"/>
    </source>
</evidence>
<feature type="compositionally biased region" description="Basic and acidic residues" evidence="10">
    <location>
        <begin position="121"/>
        <end position="132"/>
    </location>
</feature>
<dbReference type="InterPro" id="IPR008662">
    <property type="entry name" value="TOIP1/2"/>
</dbReference>
<dbReference type="PANTHER" id="PTHR18843:SF7">
    <property type="entry name" value="LAMINA-ASSOCIATED POLYPEPTIDE 1B ISOFORM 1-RELATED"/>
    <property type="match status" value="1"/>
</dbReference>
<name>A0A8T3D628_9TELE</name>
<feature type="domain" description="Torsin-1A-interacting protein 1/2 AAA+ activator" evidence="11">
    <location>
        <begin position="305"/>
        <end position="472"/>
    </location>
</feature>
<dbReference type="PANTHER" id="PTHR18843">
    <property type="entry name" value="TORSIN-1A-INTERACTING PROTEIN"/>
    <property type="match status" value="1"/>
</dbReference>
<proteinExistence type="inferred from homology"/>
<evidence type="ECO:0000256" key="5">
    <source>
        <dbReference type="ARBA" id="ARBA00022989"/>
    </source>
</evidence>
<dbReference type="AlphaFoldDB" id="A0A8T3D628"/>
<sequence>MDSTAFSKKAPEPNVRLTRLAVKEAARIAGRIDKPIKRKRFTGNEISPTATNGSKDQMEDAENDEEERSPNKIRKISVDGMETSESEEDMEVKDDEEGEDGDQDQDMSEQEDEDEVEEDSGDVRHEQKKSDPVVAPRDDFMMASGSICLRSRRSIHSDNQRKEVLPQKSTESMSGMSLHNWEYRPEPFSAKPNSRHWQKETVFPKANLPTIHRHVPSQARLPNQGRLSATSKVYRNNLPPQKLPVKVGKADLGGQTIVKPKSYSGYDGWFWKLCLLLLSFGGVIVLYLLKEEQGPPHRSAVMVEDTFQAQFLKVRSSFPSQTPELWKRGKIHLERHLQTAQPTEPVSMILTSGSRAEKTLHCLASYVAAAFSTALNSSVLHIDGASKAGLESDQVKLDIDNQLRGAFEGDKKAAIIHRFEELPPGSTLIFYRYCDHENAAFKNVLLVFTVQLPFDELSSELSLNAVEEQVQAHVQRNSFPPHS</sequence>
<keyword evidence="7" id="KW-0325">Glycoprotein</keyword>
<evidence type="ECO:0000313" key="13">
    <source>
        <dbReference type="Proteomes" id="UP000829720"/>
    </source>
</evidence>